<keyword evidence="6" id="KW-0862">Zinc</keyword>
<dbReference type="PANTHER" id="PTHR11409:SF43">
    <property type="entry name" value="ADENOSINE DEAMINASE"/>
    <property type="match status" value="1"/>
</dbReference>
<reference evidence="9 10" key="2">
    <citation type="submission" date="2023-11" db="UniProtKB">
        <authorList>
            <consortium name="WormBaseParasite"/>
        </authorList>
    </citation>
    <scope>IDENTIFICATION</scope>
</reference>
<dbReference type="GO" id="GO:0043103">
    <property type="term" value="P:hypoxanthine salvage"/>
    <property type="evidence" value="ECO:0007669"/>
    <property type="project" value="TreeGrafter"/>
</dbReference>
<proteinExistence type="inferred from homology"/>
<sequence>MLLPEHAHGIDLHINLGGSVRPKTLFELSQTKMSSNSPNTLTEFEERLLPKAPYSAEQYSKSLSMISPLISGKKEVLARICHEFVEDCVQLGGLCYVETRFCPFALNNAYFNAEEALQVILDTFDRASAKNKIEVRSILTIMGDRPETADRTLALAKRYQTHGVVGINCTCGDEVIGNGPIPKQIVKTFQEAKNYNIHRTVDVGCKSSAHRVYEAVTALHAERIAHGYRILEDENLYRYITEEKVHFEMCPSTSVMTGAIDMKNPKNHPIHQFLKDNIRFSINADCPTLSQKWSADEAKYCMNELSVKPISLAKANLNAAKAAFCTQAERHDLLTHARIRTRNRIIVVKQ</sequence>
<dbReference type="InterPro" id="IPR001365">
    <property type="entry name" value="A_deaminase_dom"/>
</dbReference>
<keyword evidence="4" id="KW-0479">Metal-binding</keyword>
<dbReference type="GO" id="GO:0006154">
    <property type="term" value="P:adenosine catabolic process"/>
    <property type="evidence" value="ECO:0007669"/>
    <property type="project" value="TreeGrafter"/>
</dbReference>
<keyword evidence="5" id="KW-0378">Hydrolase</keyword>
<evidence type="ECO:0000256" key="5">
    <source>
        <dbReference type="ARBA" id="ARBA00022801"/>
    </source>
</evidence>
<dbReference type="EC" id="3.5.4.4" evidence="3"/>
<dbReference type="Proteomes" id="UP000050795">
    <property type="component" value="Unassembled WGS sequence"/>
</dbReference>
<evidence type="ECO:0000313" key="8">
    <source>
        <dbReference type="Proteomes" id="UP000050795"/>
    </source>
</evidence>
<evidence type="ECO:0000256" key="1">
    <source>
        <dbReference type="ARBA" id="ARBA00001947"/>
    </source>
</evidence>
<evidence type="ECO:0000313" key="10">
    <source>
        <dbReference type="WBParaSite" id="TREG1_37280.2"/>
    </source>
</evidence>
<dbReference type="GO" id="GO:0046872">
    <property type="term" value="F:metal ion binding"/>
    <property type="evidence" value="ECO:0007669"/>
    <property type="project" value="UniProtKB-KW"/>
</dbReference>
<dbReference type="GO" id="GO:0005829">
    <property type="term" value="C:cytosol"/>
    <property type="evidence" value="ECO:0007669"/>
    <property type="project" value="TreeGrafter"/>
</dbReference>
<dbReference type="GO" id="GO:0004000">
    <property type="term" value="F:adenosine deaminase activity"/>
    <property type="evidence" value="ECO:0007669"/>
    <property type="project" value="TreeGrafter"/>
</dbReference>
<dbReference type="AlphaFoldDB" id="A0AA85JKY5"/>
<evidence type="ECO:0000256" key="2">
    <source>
        <dbReference type="ARBA" id="ARBA00006676"/>
    </source>
</evidence>
<accession>A0AA85JKY5</accession>
<dbReference type="Pfam" id="PF00962">
    <property type="entry name" value="A_deaminase"/>
    <property type="match status" value="1"/>
</dbReference>
<evidence type="ECO:0000256" key="4">
    <source>
        <dbReference type="ARBA" id="ARBA00022723"/>
    </source>
</evidence>
<dbReference type="Gene3D" id="3.20.20.140">
    <property type="entry name" value="Metal-dependent hydrolases"/>
    <property type="match status" value="1"/>
</dbReference>
<keyword evidence="8" id="KW-1185">Reference proteome</keyword>
<dbReference type="GO" id="GO:0060169">
    <property type="term" value="P:negative regulation of adenosine receptor signaling pathway"/>
    <property type="evidence" value="ECO:0007669"/>
    <property type="project" value="TreeGrafter"/>
</dbReference>
<dbReference type="InterPro" id="IPR006330">
    <property type="entry name" value="Ado/ade_deaminase"/>
</dbReference>
<dbReference type="InterPro" id="IPR032466">
    <property type="entry name" value="Metal_Hydrolase"/>
</dbReference>
<dbReference type="WBParaSite" id="TREG1_37280.2">
    <property type="protein sequence ID" value="TREG1_37280.2"/>
    <property type="gene ID" value="TREG1_37280"/>
</dbReference>
<dbReference type="SUPFAM" id="SSF51556">
    <property type="entry name" value="Metallo-dependent hydrolases"/>
    <property type="match status" value="1"/>
</dbReference>
<evidence type="ECO:0000313" key="9">
    <source>
        <dbReference type="WBParaSite" id="TREG1_37280.1"/>
    </source>
</evidence>
<organism evidence="8 10">
    <name type="scientific">Trichobilharzia regenti</name>
    <name type="common">Nasal bird schistosome</name>
    <dbReference type="NCBI Taxonomy" id="157069"/>
    <lineage>
        <taxon>Eukaryota</taxon>
        <taxon>Metazoa</taxon>
        <taxon>Spiralia</taxon>
        <taxon>Lophotrochozoa</taxon>
        <taxon>Platyhelminthes</taxon>
        <taxon>Trematoda</taxon>
        <taxon>Digenea</taxon>
        <taxon>Strigeidida</taxon>
        <taxon>Schistosomatoidea</taxon>
        <taxon>Schistosomatidae</taxon>
        <taxon>Trichobilharzia</taxon>
    </lineage>
</organism>
<dbReference type="WBParaSite" id="TREG1_37280.1">
    <property type="protein sequence ID" value="TREG1_37280.1"/>
    <property type="gene ID" value="TREG1_37280"/>
</dbReference>
<reference evidence="8" key="1">
    <citation type="submission" date="2022-06" db="EMBL/GenBank/DDBJ databases">
        <authorList>
            <person name="Berger JAMES D."/>
            <person name="Berger JAMES D."/>
        </authorList>
    </citation>
    <scope>NUCLEOTIDE SEQUENCE [LARGE SCALE GENOMIC DNA]</scope>
</reference>
<protein>
    <recommendedName>
        <fullName evidence="3">adenosine deaminase</fullName>
        <ecNumber evidence="3">3.5.4.4</ecNumber>
    </recommendedName>
</protein>
<comment type="similarity">
    <text evidence="2">Belongs to the metallo-dependent hydrolases superfamily. Adenosine and AMP deaminases family.</text>
</comment>
<name>A0AA85JKY5_TRIRE</name>
<evidence type="ECO:0000256" key="3">
    <source>
        <dbReference type="ARBA" id="ARBA00012784"/>
    </source>
</evidence>
<comment type="cofactor">
    <cofactor evidence="1">
        <name>Zn(2+)</name>
        <dbReference type="ChEBI" id="CHEBI:29105"/>
    </cofactor>
</comment>
<dbReference type="GO" id="GO:0046103">
    <property type="term" value="P:inosine biosynthetic process"/>
    <property type="evidence" value="ECO:0007669"/>
    <property type="project" value="TreeGrafter"/>
</dbReference>
<dbReference type="PANTHER" id="PTHR11409">
    <property type="entry name" value="ADENOSINE DEAMINASE"/>
    <property type="match status" value="1"/>
</dbReference>
<feature type="domain" description="Adenosine deaminase" evidence="7">
    <location>
        <begin position="11"/>
        <end position="335"/>
    </location>
</feature>
<evidence type="ECO:0000259" key="7">
    <source>
        <dbReference type="Pfam" id="PF00962"/>
    </source>
</evidence>
<dbReference type="GO" id="GO:0009897">
    <property type="term" value="C:external side of plasma membrane"/>
    <property type="evidence" value="ECO:0007669"/>
    <property type="project" value="TreeGrafter"/>
</dbReference>
<evidence type="ECO:0000256" key="6">
    <source>
        <dbReference type="ARBA" id="ARBA00022833"/>
    </source>
</evidence>